<organism evidence="2 3">
    <name type="scientific">Pisolithus microcarpus 441</name>
    <dbReference type="NCBI Taxonomy" id="765257"/>
    <lineage>
        <taxon>Eukaryota</taxon>
        <taxon>Fungi</taxon>
        <taxon>Dikarya</taxon>
        <taxon>Basidiomycota</taxon>
        <taxon>Agaricomycotina</taxon>
        <taxon>Agaricomycetes</taxon>
        <taxon>Agaricomycetidae</taxon>
        <taxon>Boletales</taxon>
        <taxon>Sclerodermatineae</taxon>
        <taxon>Pisolithaceae</taxon>
        <taxon>Pisolithus</taxon>
    </lineage>
</organism>
<evidence type="ECO:0000259" key="1">
    <source>
        <dbReference type="PROSITE" id="PS51412"/>
    </source>
</evidence>
<evidence type="ECO:0000313" key="3">
    <source>
        <dbReference type="Proteomes" id="UP000054018"/>
    </source>
</evidence>
<feature type="domain" description="MACPF" evidence="1">
    <location>
        <begin position="1"/>
        <end position="320"/>
    </location>
</feature>
<gene>
    <name evidence="2" type="ORF">PISMIDRAFT_25670</name>
</gene>
<dbReference type="STRING" id="765257.A0A0C9YPJ4"/>
<dbReference type="HOGENOM" id="CLU_046019_0_0_1"/>
<dbReference type="Pfam" id="PF01823">
    <property type="entry name" value="MACPF"/>
    <property type="match status" value="1"/>
</dbReference>
<dbReference type="PROSITE" id="PS51412">
    <property type="entry name" value="MACPF_2"/>
    <property type="match status" value="1"/>
</dbReference>
<reference evidence="3" key="2">
    <citation type="submission" date="2015-01" db="EMBL/GenBank/DDBJ databases">
        <title>Evolutionary Origins and Diversification of the Mycorrhizal Mutualists.</title>
        <authorList>
            <consortium name="DOE Joint Genome Institute"/>
            <consortium name="Mycorrhizal Genomics Consortium"/>
            <person name="Kohler A."/>
            <person name="Kuo A."/>
            <person name="Nagy L.G."/>
            <person name="Floudas D."/>
            <person name="Copeland A."/>
            <person name="Barry K.W."/>
            <person name="Cichocki N."/>
            <person name="Veneault-Fourrey C."/>
            <person name="LaButti K."/>
            <person name="Lindquist E.A."/>
            <person name="Lipzen A."/>
            <person name="Lundell T."/>
            <person name="Morin E."/>
            <person name="Murat C."/>
            <person name="Riley R."/>
            <person name="Ohm R."/>
            <person name="Sun H."/>
            <person name="Tunlid A."/>
            <person name="Henrissat B."/>
            <person name="Grigoriev I.V."/>
            <person name="Hibbett D.S."/>
            <person name="Martin F."/>
        </authorList>
    </citation>
    <scope>NUCLEOTIDE SEQUENCE [LARGE SCALE GENOMIC DNA]</scope>
    <source>
        <strain evidence="3">441</strain>
    </source>
</reference>
<name>A0A0C9YPJ4_9AGAM</name>
<evidence type="ECO:0000313" key="2">
    <source>
        <dbReference type="EMBL" id="KIK12297.1"/>
    </source>
</evidence>
<dbReference type="EMBL" id="KN834096">
    <property type="protein sequence ID" value="KIK12297.1"/>
    <property type="molecule type" value="Genomic_DNA"/>
</dbReference>
<dbReference type="AlphaFoldDB" id="A0A0C9YPJ4"/>
<accession>A0A0C9YPJ4</accession>
<protein>
    <recommendedName>
        <fullName evidence="1">MACPF domain-containing protein</fullName>
    </recommendedName>
</protein>
<reference evidence="2 3" key="1">
    <citation type="submission" date="2014-04" db="EMBL/GenBank/DDBJ databases">
        <authorList>
            <consortium name="DOE Joint Genome Institute"/>
            <person name="Kuo A."/>
            <person name="Kohler A."/>
            <person name="Costa M.D."/>
            <person name="Nagy L.G."/>
            <person name="Floudas D."/>
            <person name="Copeland A."/>
            <person name="Barry K.W."/>
            <person name="Cichocki N."/>
            <person name="Veneault-Fourrey C."/>
            <person name="LaButti K."/>
            <person name="Lindquist E.A."/>
            <person name="Lipzen A."/>
            <person name="Lundell T."/>
            <person name="Morin E."/>
            <person name="Murat C."/>
            <person name="Sun H."/>
            <person name="Tunlid A."/>
            <person name="Henrissat B."/>
            <person name="Grigoriev I.V."/>
            <person name="Hibbett D.S."/>
            <person name="Martin F."/>
            <person name="Nordberg H.P."/>
            <person name="Cantor M.N."/>
            <person name="Hua S.X."/>
        </authorList>
    </citation>
    <scope>NUCLEOTIDE SEQUENCE [LARGE SCALE GENOMIC DNA]</scope>
    <source>
        <strain evidence="2 3">441</strain>
    </source>
</reference>
<proteinExistence type="predicted"/>
<dbReference type="OrthoDB" id="4250793at2759"/>
<keyword evidence="3" id="KW-1185">Reference proteome</keyword>
<dbReference type="Proteomes" id="UP000054018">
    <property type="component" value="Unassembled WGS sequence"/>
</dbReference>
<sequence>MDLPAVDRIGYALNLSDITPFDIGAVDNYVIYARRLLSIDFNNVRDITIDGVTYSVPRDISVTNDNNVVTGEYITFADGRDAASAFSADASYPLRYFAVSGTTSGTYAARKSFLDHHQYAFFSHAEVSYSARLRDYANSLEESPLLAALDGIPKPFDESSATTVKKYQDFFRDYGSHIIHNVNYGARYPLKVWASNETPAVNSMFNADVKAKFNGIPSGGVYDATVMAQDQYKKFEEYFQYLVTVSGGGDRSKLANTDGTYDDYQKWEDSIKDNRPGLLSFQVIEVWTLMKLANSDVLKSYADPLYNAFMWIVGHPDVYKTASQSR</sequence>
<dbReference type="InterPro" id="IPR020864">
    <property type="entry name" value="MACPF"/>
</dbReference>